<dbReference type="EMBL" id="WJXA01000002">
    <property type="protein sequence ID" value="KAF7150817.1"/>
    <property type="molecule type" value="Genomic_DNA"/>
</dbReference>
<protein>
    <submittedName>
        <fullName evidence="1">Uncharacterized protein</fullName>
    </submittedName>
</protein>
<reference evidence="1" key="1">
    <citation type="submission" date="2019-11" db="EMBL/GenBank/DDBJ databases">
        <authorList>
            <person name="Liu Y."/>
            <person name="Hou J."/>
            <person name="Li T.-Q."/>
            <person name="Guan C.-H."/>
            <person name="Wu X."/>
            <person name="Wu H.-Z."/>
            <person name="Ling F."/>
            <person name="Zhang R."/>
            <person name="Shi X.-G."/>
            <person name="Ren J.-P."/>
            <person name="Chen E.-F."/>
            <person name="Sun J.-M."/>
        </authorList>
    </citation>
    <scope>NUCLEOTIDE SEQUENCE</scope>
    <source>
        <strain evidence="1">Adult_tree_wgs_1</strain>
        <tissue evidence="1">Leaves</tissue>
    </source>
</reference>
<dbReference type="OrthoDB" id="3352408at2759"/>
<dbReference type="AlphaFoldDB" id="A0A834HB63"/>
<proteinExistence type="predicted"/>
<accession>A0A834HB63</accession>
<dbReference type="Proteomes" id="UP000626092">
    <property type="component" value="Unassembled WGS sequence"/>
</dbReference>
<name>A0A834HB63_RHOSS</name>
<keyword evidence="2" id="KW-1185">Reference proteome</keyword>
<organism evidence="1 2">
    <name type="scientific">Rhododendron simsii</name>
    <name type="common">Sims's rhododendron</name>
    <dbReference type="NCBI Taxonomy" id="118357"/>
    <lineage>
        <taxon>Eukaryota</taxon>
        <taxon>Viridiplantae</taxon>
        <taxon>Streptophyta</taxon>
        <taxon>Embryophyta</taxon>
        <taxon>Tracheophyta</taxon>
        <taxon>Spermatophyta</taxon>
        <taxon>Magnoliopsida</taxon>
        <taxon>eudicotyledons</taxon>
        <taxon>Gunneridae</taxon>
        <taxon>Pentapetalae</taxon>
        <taxon>asterids</taxon>
        <taxon>Ericales</taxon>
        <taxon>Ericaceae</taxon>
        <taxon>Ericoideae</taxon>
        <taxon>Rhodoreae</taxon>
        <taxon>Rhododendron</taxon>
    </lineage>
</organism>
<gene>
    <name evidence="1" type="ORF">RHSIM_Rhsim02G0038600</name>
</gene>
<comment type="caution">
    <text evidence="1">The sequence shown here is derived from an EMBL/GenBank/DDBJ whole genome shotgun (WGS) entry which is preliminary data.</text>
</comment>
<sequence length="253" mass="27239">MGKKTLVKMGGDLVVLCEHECSMFSSCGSSRTRMCLRESQESLVFGDYWGDDCGSGGAGVVVEFLKNFAGTERLNWWQWGVGVGFASWAIGCVVKWIPVPEKPFLLHPSLPPIGRTSFSSTPVNQNNNVELAIKGKELEATTEDSSCNNQREGVSAAVNDGEGEQAVIGVGKIKQEFVDANPGFGPKVKEGAVEEERDVKGVKGDQVKVKVESFVEGGERVQSVEIEGGHEKHDNVYAADGTEKCDNAAEGEH</sequence>
<evidence type="ECO:0000313" key="2">
    <source>
        <dbReference type="Proteomes" id="UP000626092"/>
    </source>
</evidence>
<evidence type="ECO:0000313" key="1">
    <source>
        <dbReference type="EMBL" id="KAF7150817.1"/>
    </source>
</evidence>